<dbReference type="EMBL" id="JAJJMB010008983">
    <property type="protein sequence ID" value="KAI3917728.1"/>
    <property type="molecule type" value="Genomic_DNA"/>
</dbReference>
<gene>
    <name evidence="1" type="ORF">MKW98_021490</name>
</gene>
<dbReference type="Proteomes" id="UP001202328">
    <property type="component" value="Unassembled WGS sequence"/>
</dbReference>
<reference evidence="1" key="1">
    <citation type="submission" date="2022-04" db="EMBL/GenBank/DDBJ databases">
        <title>A functionally conserved STORR gene fusion in Papaver species that diverged 16.8 million years ago.</title>
        <authorList>
            <person name="Catania T."/>
        </authorList>
    </citation>
    <scope>NUCLEOTIDE SEQUENCE</scope>
    <source>
        <strain evidence="1">S-188037</strain>
    </source>
</reference>
<keyword evidence="2" id="KW-1185">Reference proteome</keyword>
<organism evidence="1 2">
    <name type="scientific">Papaver atlanticum</name>
    <dbReference type="NCBI Taxonomy" id="357466"/>
    <lineage>
        <taxon>Eukaryota</taxon>
        <taxon>Viridiplantae</taxon>
        <taxon>Streptophyta</taxon>
        <taxon>Embryophyta</taxon>
        <taxon>Tracheophyta</taxon>
        <taxon>Spermatophyta</taxon>
        <taxon>Magnoliopsida</taxon>
        <taxon>Ranunculales</taxon>
        <taxon>Papaveraceae</taxon>
        <taxon>Papaveroideae</taxon>
        <taxon>Papaver</taxon>
    </lineage>
</organism>
<evidence type="ECO:0000313" key="2">
    <source>
        <dbReference type="Proteomes" id="UP001202328"/>
    </source>
</evidence>
<dbReference type="AlphaFoldDB" id="A0AAD4SQB3"/>
<feature type="non-terminal residue" evidence="1">
    <location>
        <position position="1"/>
    </location>
</feature>
<proteinExistence type="predicted"/>
<feature type="non-terminal residue" evidence="1">
    <location>
        <position position="81"/>
    </location>
</feature>
<comment type="caution">
    <text evidence="1">The sequence shown here is derived from an EMBL/GenBank/DDBJ whole genome shotgun (WGS) entry which is preliminary data.</text>
</comment>
<name>A0AAD4SQB3_9MAGN</name>
<accession>A0AAD4SQB3</accession>
<sequence>LSKANQEFLSGFCYWNLPLSCSLKDGDVLTPKGARIVDDAQQIAFSGQTASILFSNDSSYEDPLSKLTRLAAIYCYIRSTR</sequence>
<evidence type="ECO:0000313" key="1">
    <source>
        <dbReference type="EMBL" id="KAI3917728.1"/>
    </source>
</evidence>
<protein>
    <submittedName>
        <fullName evidence="1">Uncharacterized protein</fullName>
    </submittedName>
</protein>